<evidence type="ECO:0000256" key="4">
    <source>
        <dbReference type="ARBA" id="ARBA00023012"/>
    </source>
</evidence>
<evidence type="ECO:0000259" key="9">
    <source>
        <dbReference type="PROSITE" id="PS01124"/>
    </source>
</evidence>
<organism evidence="11 12">
    <name type="scientific">Pseudolactococcus hodotermopsidis</name>
    <dbReference type="NCBI Taxonomy" id="2709157"/>
    <lineage>
        <taxon>Bacteria</taxon>
        <taxon>Bacillati</taxon>
        <taxon>Bacillota</taxon>
        <taxon>Bacilli</taxon>
        <taxon>Lactobacillales</taxon>
        <taxon>Streptococcaceae</taxon>
        <taxon>Pseudolactococcus</taxon>
    </lineage>
</organism>
<dbReference type="EMBL" id="BLLI01000036">
    <property type="protein sequence ID" value="GFH42720.1"/>
    <property type="molecule type" value="Genomic_DNA"/>
</dbReference>
<keyword evidence="3 8" id="KW-0597">Phosphoprotein</keyword>
<sequence>MAHLKVLIVDDELSIRAGIRNLINWEESGFTLVGEATNGRDALTQIEQYQPHIVLTDIIMPLLNGVELSNIIAKNYPEIQVIVLSSHDDFDLVKSSFQNGIVDYILKPTLTPESLLAILKQSAAKIKLIQSEVDPKIKLENALNQYLSGYTSDFEFEKLSDLLSGKRYHLLYSSLSLYKQPQEMRKQIQHYFNLIADDFATIGFITSQNDVGLLIGVTNSETKDLRAYLLYKIGLLDFCETHPFFTLSSSFEELWRVKVEFEMLKTASQNQRFYFKNLAVVDKKDLLAYQYGHEFDSPYFLKTLVNKAYLAGISQAKAYLNDLLIHTVSPVFLKEQTSTIFYNLFNVLENNKYLHDDFAKNRMTFIMKLNSCEFADDFSLLVRKTIESLETTLNGSLDHNEVFQEILDYIEAHFSEQITLTALSEKFHFSYNYLSSYFSTNYNATFSDYLKTLRMEKAKTLLKNSELNLSEISEAIGFSDLAYFSKVFKKEIGTSPSKYRRLDNGAY</sequence>
<dbReference type="Gene3D" id="1.10.10.60">
    <property type="entry name" value="Homeodomain-like"/>
    <property type="match status" value="2"/>
</dbReference>
<keyword evidence="2" id="KW-0963">Cytoplasm</keyword>
<keyword evidence="12" id="KW-1185">Reference proteome</keyword>
<proteinExistence type="predicted"/>
<evidence type="ECO:0008006" key="13">
    <source>
        <dbReference type="Google" id="ProtNLM"/>
    </source>
</evidence>
<dbReference type="GO" id="GO:0003700">
    <property type="term" value="F:DNA-binding transcription factor activity"/>
    <property type="evidence" value="ECO:0007669"/>
    <property type="project" value="InterPro"/>
</dbReference>
<comment type="caution">
    <text evidence="11">The sequence shown here is derived from an EMBL/GenBank/DDBJ whole genome shotgun (WGS) entry which is preliminary data.</text>
</comment>
<keyword evidence="4" id="KW-0902">Two-component regulatory system</keyword>
<dbReference type="Pfam" id="PF00072">
    <property type="entry name" value="Response_reg"/>
    <property type="match status" value="1"/>
</dbReference>
<dbReference type="PROSITE" id="PS01124">
    <property type="entry name" value="HTH_ARAC_FAMILY_2"/>
    <property type="match status" value="1"/>
</dbReference>
<evidence type="ECO:0000313" key="11">
    <source>
        <dbReference type="EMBL" id="GFH42720.1"/>
    </source>
</evidence>
<dbReference type="InterPro" id="IPR018060">
    <property type="entry name" value="HTH_AraC"/>
</dbReference>
<dbReference type="SMART" id="SM00342">
    <property type="entry name" value="HTH_ARAC"/>
    <property type="match status" value="1"/>
</dbReference>
<dbReference type="PRINTS" id="PR00032">
    <property type="entry name" value="HTHARAC"/>
</dbReference>
<keyword evidence="7" id="KW-0804">Transcription</keyword>
<evidence type="ECO:0000256" key="3">
    <source>
        <dbReference type="ARBA" id="ARBA00022553"/>
    </source>
</evidence>
<dbReference type="Gene3D" id="3.40.50.2300">
    <property type="match status" value="1"/>
</dbReference>
<feature type="domain" description="HTH araC/xylS-type" evidence="9">
    <location>
        <begin position="404"/>
        <end position="502"/>
    </location>
</feature>
<feature type="domain" description="Response regulatory" evidence="10">
    <location>
        <begin position="5"/>
        <end position="122"/>
    </location>
</feature>
<reference evidence="11 12" key="1">
    <citation type="submission" date="2020-02" db="EMBL/GenBank/DDBJ databases">
        <title>Draft genome sequence of Lactococcus sp. Hs30E4-3.</title>
        <authorList>
            <person name="Noda S."/>
            <person name="Yuki M."/>
            <person name="Ohkuma M."/>
        </authorList>
    </citation>
    <scope>NUCLEOTIDE SEQUENCE [LARGE SCALE GENOMIC DNA]</scope>
    <source>
        <strain evidence="11 12">Hs30E4-3</strain>
    </source>
</reference>
<dbReference type="GO" id="GO:0043565">
    <property type="term" value="F:sequence-specific DNA binding"/>
    <property type="evidence" value="ECO:0007669"/>
    <property type="project" value="InterPro"/>
</dbReference>
<dbReference type="RefSeq" id="WP_172209008.1">
    <property type="nucleotide sequence ID" value="NZ_BLLI01000036.1"/>
</dbReference>
<keyword evidence="5" id="KW-0805">Transcription regulation</keyword>
<feature type="modified residue" description="4-aspartylphosphate" evidence="8">
    <location>
        <position position="57"/>
    </location>
</feature>
<dbReference type="PANTHER" id="PTHR42713">
    <property type="entry name" value="HISTIDINE KINASE-RELATED"/>
    <property type="match status" value="1"/>
</dbReference>
<dbReference type="SMART" id="SM00448">
    <property type="entry name" value="REC"/>
    <property type="match status" value="1"/>
</dbReference>
<evidence type="ECO:0000259" key="10">
    <source>
        <dbReference type="PROSITE" id="PS50110"/>
    </source>
</evidence>
<dbReference type="GO" id="GO:0005737">
    <property type="term" value="C:cytoplasm"/>
    <property type="evidence" value="ECO:0007669"/>
    <property type="project" value="UniProtKB-SubCell"/>
</dbReference>
<evidence type="ECO:0000256" key="1">
    <source>
        <dbReference type="ARBA" id="ARBA00004496"/>
    </source>
</evidence>
<dbReference type="Pfam" id="PF12833">
    <property type="entry name" value="HTH_18"/>
    <property type="match status" value="1"/>
</dbReference>
<protein>
    <recommendedName>
        <fullName evidence="13">DNA-binding response regulator</fullName>
    </recommendedName>
</protein>
<evidence type="ECO:0000313" key="12">
    <source>
        <dbReference type="Proteomes" id="UP000480303"/>
    </source>
</evidence>
<evidence type="ECO:0000256" key="5">
    <source>
        <dbReference type="ARBA" id="ARBA00023015"/>
    </source>
</evidence>
<evidence type="ECO:0000256" key="7">
    <source>
        <dbReference type="ARBA" id="ARBA00023163"/>
    </source>
</evidence>
<evidence type="ECO:0000256" key="6">
    <source>
        <dbReference type="ARBA" id="ARBA00023125"/>
    </source>
</evidence>
<name>A0A6A0BBG2_9LACT</name>
<dbReference type="SUPFAM" id="SSF52172">
    <property type="entry name" value="CheY-like"/>
    <property type="match status" value="1"/>
</dbReference>
<dbReference type="InterPro" id="IPR001789">
    <property type="entry name" value="Sig_transdc_resp-reg_receiver"/>
</dbReference>
<evidence type="ECO:0000256" key="2">
    <source>
        <dbReference type="ARBA" id="ARBA00022490"/>
    </source>
</evidence>
<dbReference type="Proteomes" id="UP000480303">
    <property type="component" value="Unassembled WGS sequence"/>
</dbReference>
<evidence type="ECO:0000256" key="8">
    <source>
        <dbReference type="PROSITE-ProRule" id="PRU00169"/>
    </source>
</evidence>
<dbReference type="InterPro" id="IPR020449">
    <property type="entry name" value="Tscrpt_reg_AraC-type_HTH"/>
</dbReference>
<dbReference type="InterPro" id="IPR051552">
    <property type="entry name" value="HptR"/>
</dbReference>
<dbReference type="PROSITE" id="PS50110">
    <property type="entry name" value="RESPONSE_REGULATORY"/>
    <property type="match status" value="1"/>
</dbReference>
<dbReference type="InterPro" id="IPR018062">
    <property type="entry name" value="HTH_AraC-typ_CS"/>
</dbReference>
<dbReference type="CDD" id="cd17536">
    <property type="entry name" value="REC_YesN-like"/>
    <property type="match status" value="1"/>
</dbReference>
<dbReference type="AlphaFoldDB" id="A0A6A0BBG2"/>
<dbReference type="InterPro" id="IPR011006">
    <property type="entry name" value="CheY-like_superfamily"/>
</dbReference>
<gene>
    <name evidence="11" type="ORF">Hs30E_12710</name>
</gene>
<accession>A0A6A0BBG2</accession>
<comment type="subcellular location">
    <subcellularLocation>
        <location evidence="1">Cytoplasm</location>
    </subcellularLocation>
</comment>
<dbReference type="PROSITE" id="PS00041">
    <property type="entry name" value="HTH_ARAC_FAMILY_1"/>
    <property type="match status" value="1"/>
</dbReference>
<dbReference type="SUPFAM" id="SSF46689">
    <property type="entry name" value="Homeodomain-like"/>
    <property type="match status" value="2"/>
</dbReference>
<dbReference type="InterPro" id="IPR009057">
    <property type="entry name" value="Homeodomain-like_sf"/>
</dbReference>
<dbReference type="GO" id="GO:0000160">
    <property type="term" value="P:phosphorelay signal transduction system"/>
    <property type="evidence" value="ECO:0007669"/>
    <property type="project" value="UniProtKB-KW"/>
</dbReference>
<dbReference type="PANTHER" id="PTHR42713:SF3">
    <property type="entry name" value="TRANSCRIPTIONAL REGULATORY PROTEIN HPTR"/>
    <property type="match status" value="1"/>
</dbReference>
<keyword evidence="6" id="KW-0238">DNA-binding</keyword>